<dbReference type="Pfam" id="PF01357">
    <property type="entry name" value="Expansin_C"/>
    <property type="match status" value="1"/>
</dbReference>
<sequence>MSITFEARYTKKNGEATSHVFFNLFGISSMERVNGSMGLGLRHILWGCRCFRNNGVGCQRYGGVRFQVNGNPYFELVTISNVGGSGVIRAVWIKGSKTDWMPMSRNWGQNWQSGAYLNGQSLSFVVQTDDWKTVTFYDVAPFYWWFGGTYTTNWLNF</sequence>
<dbReference type="PRINTS" id="PR01225">
    <property type="entry name" value="EXPANSNFAMLY"/>
</dbReference>
<comment type="caution">
    <text evidence="4">The sequence shown here is derived from an EMBL/GenBank/DDBJ whole genome shotgun (WGS) entry which is preliminary data.</text>
</comment>
<dbReference type="PRINTS" id="PR01226">
    <property type="entry name" value="EXPANSIN"/>
</dbReference>
<proteinExistence type="inferred from homology"/>
<dbReference type="AlphaFoldDB" id="A0A833VXJ7"/>
<comment type="similarity">
    <text evidence="2">Belongs to the expansin family. Expansin A subfamily.</text>
</comment>
<protein>
    <recommendedName>
        <fullName evidence="2">Expansin</fullName>
    </recommendedName>
</protein>
<evidence type="ECO:0000259" key="3">
    <source>
        <dbReference type="PROSITE" id="PS50843"/>
    </source>
</evidence>
<organism evidence="4 5">
    <name type="scientific">Carex littledalei</name>
    <dbReference type="NCBI Taxonomy" id="544730"/>
    <lineage>
        <taxon>Eukaryota</taxon>
        <taxon>Viridiplantae</taxon>
        <taxon>Streptophyta</taxon>
        <taxon>Embryophyta</taxon>
        <taxon>Tracheophyta</taxon>
        <taxon>Spermatophyta</taxon>
        <taxon>Magnoliopsida</taxon>
        <taxon>Liliopsida</taxon>
        <taxon>Poales</taxon>
        <taxon>Cyperaceae</taxon>
        <taxon>Cyperoideae</taxon>
        <taxon>Cariceae</taxon>
        <taxon>Carex</taxon>
        <taxon>Carex subgen. Euthyceras</taxon>
    </lineage>
</organism>
<keyword evidence="2" id="KW-0134">Cell wall</keyword>
<reference evidence="4" key="1">
    <citation type="submission" date="2020-01" db="EMBL/GenBank/DDBJ databases">
        <title>Genome sequence of Kobresia littledalei, the first chromosome-level genome in the family Cyperaceae.</title>
        <authorList>
            <person name="Qu G."/>
        </authorList>
    </citation>
    <scope>NUCLEOTIDE SEQUENCE</scope>
    <source>
        <strain evidence="4">C.B.Clarke</strain>
        <tissue evidence="4">Leaf</tissue>
    </source>
</reference>
<keyword evidence="2" id="KW-0961">Cell wall biogenesis/degradation</keyword>
<accession>A0A833VXJ7</accession>
<evidence type="ECO:0000313" key="4">
    <source>
        <dbReference type="EMBL" id="KAF3339823.1"/>
    </source>
</evidence>
<dbReference type="Gene3D" id="2.60.40.760">
    <property type="entry name" value="Expansin, cellulose-binding-like domain"/>
    <property type="match status" value="1"/>
</dbReference>
<name>A0A833VXJ7_9POAL</name>
<dbReference type="PROSITE" id="PS50843">
    <property type="entry name" value="EXPANSIN_CBD"/>
    <property type="match status" value="1"/>
</dbReference>
<gene>
    <name evidence="4" type="ORF">FCM35_KLT15594</name>
</gene>
<dbReference type="GO" id="GO:0009664">
    <property type="term" value="P:plant-type cell wall organization"/>
    <property type="evidence" value="ECO:0007669"/>
    <property type="project" value="InterPro"/>
</dbReference>
<dbReference type="InterPro" id="IPR002963">
    <property type="entry name" value="Expansin"/>
</dbReference>
<comment type="subcellular location">
    <subcellularLocation>
        <location evidence="2">Secreted</location>
        <location evidence="2">Cell wall</location>
    </subcellularLocation>
    <subcellularLocation>
        <location evidence="2">Membrane</location>
        <topology evidence="2">Peripheral membrane protein</topology>
    </subcellularLocation>
</comment>
<keyword evidence="1 2" id="KW-0964">Secreted</keyword>
<dbReference type="GO" id="GO:0005576">
    <property type="term" value="C:extracellular region"/>
    <property type="evidence" value="ECO:0007669"/>
    <property type="project" value="InterPro"/>
</dbReference>
<dbReference type="EMBL" id="SWLB01000003">
    <property type="protein sequence ID" value="KAF3339823.1"/>
    <property type="molecule type" value="Genomic_DNA"/>
</dbReference>
<dbReference type="InterPro" id="IPR007117">
    <property type="entry name" value="Expansin_CBD"/>
</dbReference>
<dbReference type="InterPro" id="IPR007118">
    <property type="entry name" value="Expan_Lol_pI"/>
</dbReference>
<dbReference type="SUPFAM" id="SSF49590">
    <property type="entry name" value="PHL pollen allergen"/>
    <property type="match status" value="1"/>
</dbReference>
<comment type="function">
    <text evidence="2">Causes loosening and extension of plant cell walls by disrupting non-covalent bonding between cellulose microfibrils and matrix glucans. No enzymatic activity has been found.</text>
</comment>
<evidence type="ECO:0000313" key="5">
    <source>
        <dbReference type="Proteomes" id="UP000623129"/>
    </source>
</evidence>
<evidence type="ECO:0000256" key="2">
    <source>
        <dbReference type="RuleBase" id="RU365023"/>
    </source>
</evidence>
<dbReference type="OrthoDB" id="5823761at2759"/>
<dbReference type="Proteomes" id="UP000623129">
    <property type="component" value="Unassembled WGS sequence"/>
</dbReference>
<feature type="domain" description="Expansin-like CBD" evidence="3">
    <location>
        <begin position="73"/>
        <end position="152"/>
    </location>
</feature>
<keyword evidence="5" id="KW-1185">Reference proteome</keyword>
<dbReference type="InterPro" id="IPR036749">
    <property type="entry name" value="Expansin_CBD_sf"/>
</dbReference>
<dbReference type="PANTHER" id="PTHR31867">
    <property type="entry name" value="EXPANSIN-A15"/>
    <property type="match status" value="1"/>
</dbReference>
<evidence type="ECO:0000256" key="1">
    <source>
        <dbReference type="ARBA" id="ARBA00022525"/>
    </source>
</evidence>
<dbReference type="GO" id="GO:0016020">
    <property type="term" value="C:membrane"/>
    <property type="evidence" value="ECO:0007669"/>
    <property type="project" value="UniProtKB-SubCell"/>
</dbReference>